<sequence length="64" mass="7002">MTSRAEEQEEEQEQEQELWELADRGGAVRDVGIVGSLLAASAASRSATRTKTSLTPTKTVRQCH</sequence>
<name>A0ABR3CQ04_9PEZI</name>
<dbReference type="Proteomes" id="UP001430584">
    <property type="component" value="Unassembled WGS sequence"/>
</dbReference>
<reference evidence="2 3" key="1">
    <citation type="submission" date="2024-02" db="EMBL/GenBank/DDBJ databases">
        <title>De novo assembly and annotation of 12 fungi associated with fruit tree decline syndrome in Ontario, Canada.</title>
        <authorList>
            <person name="Sulman M."/>
            <person name="Ellouze W."/>
            <person name="Ilyukhin E."/>
        </authorList>
    </citation>
    <scope>NUCLEOTIDE SEQUENCE [LARGE SCALE GENOMIC DNA]</scope>
    <source>
        <strain evidence="2 3">FDS-637</strain>
    </source>
</reference>
<accession>A0ABR3CQ04</accession>
<dbReference type="GeneID" id="92005779"/>
<proteinExistence type="predicted"/>
<evidence type="ECO:0000313" key="2">
    <source>
        <dbReference type="EMBL" id="KAL0262722.1"/>
    </source>
</evidence>
<comment type="caution">
    <text evidence="2">The sequence shown here is derived from an EMBL/GenBank/DDBJ whole genome shotgun (WGS) entry which is preliminary data.</text>
</comment>
<keyword evidence="3" id="KW-1185">Reference proteome</keyword>
<dbReference type="EMBL" id="JAJVCZ030000002">
    <property type="protein sequence ID" value="KAL0262722.1"/>
    <property type="molecule type" value="Genomic_DNA"/>
</dbReference>
<protein>
    <submittedName>
        <fullName evidence="2">Uncharacterized protein</fullName>
    </submittedName>
</protein>
<gene>
    <name evidence="2" type="ORF">SLS55_001694</name>
</gene>
<feature type="region of interest" description="Disordered" evidence="1">
    <location>
        <begin position="40"/>
        <end position="64"/>
    </location>
</feature>
<evidence type="ECO:0000313" key="3">
    <source>
        <dbReference type="Proteomes" id="UP001430584"/>
    </source>
</evidence>
<evidence type="ECO:0000256" key="1">
    <source>
        <dbReference type="SAM" id="MobiDB-lite"/>
    </source>
</evidence>
<dbReference type="RefSeq" id="XP_066635751.1">
    <property type="nucleotide sequence ID" value="XM_066773184.1"/>
</dbReference>
<organism evidence="2 3">
    <name type="scientific">Diplodia seriata</name>
    <dbReference type="NCBI Taxonomy" id="420778"/>
    <lineage>
        <taxon>Eukaryota</taxon>
        <taxon>Fungi</taxon>
        <taxon>Dikarya</taxon>
        <taxon>Ascomycota</taxon>
        <taxon>Pezizomycotina</taxon>
        <taxon>Dothideomycetes</taxon>
        <taxon>Dothideomycetes incertae sedis</taxon>
        <taxon>Botryosphaeriales</taxon>
        <taxon>Botryosphaeriaceae</taxon>
        <taxon>Diplodia</taxon>
    </lineage>
</organism>